<organism evidence="1 2">
    <name type="scientific">Daphnia magna</name>
    <dbReference type="NCBI Taxonomy" id="35525"/>
    <lineage>
        <taxon>Eukaryota</taxon>
        <taxon>Metazoa</taxon>
        <taxon>Ecdysozoa</taxon>
        <taxon>Arthropoda</taxon>
        <taxon>Crustacea</taxon>
        <taxon>Branchiopoda</taxon>
        <taxon>Diplostraca</taxon>
        <taxon>Cladocera</taxon>
        <taxon>Anomopoda</taxon>
        <taxon>Daphniidae</taxon>
        <taxon>Daphnia</taxon>
    </lineage>
</organism>
<proteinExistence type="predicted"/>
<protein>
    <submittedName>
        <fullName evidence="1">Uncharacterized protein</fullName>
    </submittedName>
</protein>
<dbReference type="Proteomes" id="UP000076858">
    <property type="component" value="Unassembled WGS sequence"/>
</dbReference>
<name>A0A164UI72_9CRUS</name>
<sequence length="1242" mass="139595">MRENELESENHRTHAFEWRSDDTCLLCLIEIIQADSSTSLRIHRRFALATLNHRLNPDVIRPSLQEKGSSSHKNLARLLQKNRNVSSQVLDTLLDSLTLIDVVDLAIEAVYRLYQHVLRDESILDQVLTHCIQKIGQNLDQPEKWVPYLSVMQRLARLNPSAIALAINQNAKLKNEMVEHLSDHLTEFVSLHVIALLDPIVRNDGDEIFIRPSRRPILMFQLARLLETAQCQQLICAVLGFALMLWIREDLQQFGHQQDNSGMPKIQQLLLTTANGLKRIVLQSQPEIQVAALQVLDAALLQCRQLTDGSRMMAILMEQQDLAELIYDVLYSNHLPLLEFALRCLHHLSRCPLFFQHRCVILGVEPLLRVIPHLASSNASALIVAYAVHLLSDMLSKYDGEESLLLRCISPERLNGGFSAACQIACTALNSCAIHLETGGACLLAALLDKKNLPVPIPMERVIELIRSCLHSLAPPEKKWKTETGTIHLQGLIQMFSSAVALIVYLTDDPCARLSSYASTNSDQVASHQESLDKLIDLIVTSIDQLITAFQQIDIDSLWSDLFLLLVQLASSSDVGAVYVQDVLKAGFLLRRCWAARGSATSEKEAADDLLTWFLVRSLNGNLNPAPASIRATLRGLVRSIPSSVAELGGWISRDKNSPFGAKCTALVLLYQLELYETSNDVNPNRDVRFVGEHSDAILAAIADLMLTHSPCDMDDPDLLRSVWFLIARYSDGFHEASKAFVHLVKWFQPNSSLLLPWLQRIYTPHLSLMRWAFALDDIALYLGSYMIRLWIDQDEDARQAESLVELCLERTDDVLLLRVFDLAFDEDANVSCCAVTVLERVADKNEAMRVAIGRMIKYNIPRFLRLTDVTDDNYTRLIGSLRLLCRLSSSNHQCSGLADAVVLRDSISAWKDPAIVAALVSFLPRTIQFGEHQLTFLHPTFLGDLIANIRLELYPALKNRFSLFLHVYYVRALFVFGLKLGAMDLWSWSCRYLTSVLTRTETASSRVLSQIVMEKRNFLEFVDDIYRRDELPVWKNVVQLVAAMAAFHHLHCSKVISPIRVSMARLSRKLTAGLVGIDVDADETLDAILQLLEWLLGAVGGDSKSRLVIDPSFDEDSRTMQHCCSREKNVLLEHLWAVLVNWTVRAGDGSTTRNRMFACLTQLMRLCQQSLPPAQFALLASQPWNYTVVVDAIRCPSGASDEALELATALIQHSKTTMKSCGAHPWSTQLEETLSRHAPSQ</sequence>
<evidence type="ECO:0000313" key="2">
    <source>
        <dbReference type="Proteomes" id="UP000076858"/>
    </source>
</evidence>
<gene>
    <name evidence="1" type="ORF">APZ42_024149</name>
</gene>
<dbReference type="AlphaFoldDB" id="A0A164UI72"/>
<comment type="caution">
    <text evidence="1">The sequence shown here is derived from an EMBL/GenBank/DDBJ whole genome shotgun (WGS) entry which is preliminary data.</text>
</comment>
<dbReference type="OrthoDB" id="6349794at2759"/>
<keyword evidence="2" id="KW-1185">Reference proteome</keyword>
<evidence type="ECO:0000313" key="1">
    <source>
        <dbReference type="EMBL" id="KZS11383.1"/>
    </source>
</evidence>
<dbReference type="EMBL" id="LRGB01001581">
    <property type="protein sequence ID" value="KZS11383.1"/>
    <property type="molecule type" value="Genomic_DNA"/>
</dbReference>
<accession>A0A164UI72</accession>
<reference evidence="1 2" key="1">
    <citation type="submission" date="2016-03" db="EMBL/GenBank/DDBJ databases">
        <title>EvidentialGene: Evidence-directed Construction of Genes on Genomes.</title>
        <authorList>
            <person name="Gilbert D.G."/>
            <person name="Choi J.-H."/>
            <person name="Mockaitis K."/>
            <person name="Colbourne J."/>
            <person name="Pfrender M."/>
        </authorList>
    </citation>
    <scope>NUCLEOTIDE SEQUENCE [LARGE SCALE GENOMIC DNA]</scope>
    <source>
        <strain evidence="1 2">Xinb3</strain>
        <tissue evidence="1">Complete organism</tissue>
    </source>
</reference>